<proteinExistence type="predicted"/>
<accession>J9WI94</accession>
<dbReference type="GO" id="GO:0003910">
    <property type="term" value="F:DNA ligase (ATP) activity"/>
    <property type="evidence" value="ECO:0007669"/>
    <property type="project" value="UniProtKB-EC"/>
</dbReference>
<name>J9WI94_MYCIP</name>
<keyword evidence="3" id="KW-0436">Ligase</keyword>
<sequence>MVVQTGFSEWTRDGTLRHPRYLGVRTDKEPGEVVRETH</sequence>
<dbReference type="Gene3D" id="2.40.50.140">
    <property type="entry name" value="Nucleic acid-binding proteins"/>
    <property type="match status" value="1"/>
</dbReference>
<dbReference type="Pfam" id="PF04679">
    <property type="entry name" value="DNA_ligase_A_C"/>
    <property type="match status" value="1"/>
</dbReference>
<dbReference type="GO" id="GO:0006310">
    <property type="term" value="P:DNA recombination"/>
    <property type="evidence" value="ECO:0007669"/>
    <property type="project" value="InterPro"/>
</dbReference>
<protein>
    <recommendedName>
        <fullName evidence="1">DNA ligase (ATP)</fullName>
        <ecNumber evidence="1">6.5.1.1</ecNumber>
    </recommendedName>
</protein>
<dbReference type="KEGG" id="mid:MIP_04415"/>
<dbReference type="EMBL" id="CP002275">
    <property type="protein sequence ID" value="AFS15006.1"/>
    <property type="molecule type" value="Genomic_DNA"/>
</dbReference>
<reference evidence="3 4" key="2">
    <citation type="journal article" date="2012" name="Nucleic Acids Res.">
        <title>Massive gene acquisitions in Mycobacterium indicus pranii provide a perspective on mycobacterial evolution.</title>
        <authorList>
            <person name="Saini V."/>
            <person name="Raghuvanshi S."/>
            <person name="Khurana J.P."/>
            <person name="Ahmed N."/>
            <person name="Hasnain S.E."/>
            <person name="Tyagi A.K."/>
            <person name="Tyagi A.K."/>
        </authorList>
    </citation>
    <scope>NUCLEOTIDE SEQUENCE [LARGE SCALE GENOMIC DNA]</scope>
    <source>
        <strain evidence="4">DSM 45239 / MTCC 9506</strain>
    </source>
</reference>
<dbReference type="InterPro" id="IPR012309">
    <property type="entry name" value="DNA_ligase_ATP-dep_C"/>
</dbReference>
<organism evidence="3 4">
    <name type="scientific">Mycobacterium indicus pranii (strain DSM 45239 / MTCC 9506)</name>
    <dbReference type="NCBI Taxonomy" id="1232724"/>
    <lineage>
        <taxon>Bacteria</taxon>
        <taxon>Bacillati</taxon>
        <taxon>Actinomycetota</taxon>
        <taxon>Actinomycetes</taxon>
        <taxon>Mycobacteriales</taxon>
        <taxon>Mycobacteriaceae</taxon>
        <taxon>Mycobacterium</taxon>
        <taxon>Mycobacterium avium complex (MAC)</taxon>
    </lineage>
</organism>
<dbReference type="PATRIC" id="fig|1232724.3.peg.3035"/>
<feature type="domain" description="DNA ligase ATP-dependent C-terminal" evidence="2">
    <location>
        <begin position="1"/>
        <end position="28"/>
    </location>
</feature>
<dbReference type="SUPFAM" id="SSF50249">
    <property type="entry name" value="Nucleic acid-binding proteins"/>
    <property type="match status" value="1"/>
</dbReference>
<gene>
    <name evidence="3" type="ORF">MIP_04415</name>
</gene>
<dbReference type="EC" id="6.5.1.1" evidence="1"/>
<evidence type="ECO:0000256" key="1">
    <source>
        <dbReference type="ARBA" id="ARBA00012727"/>
    </source>
</evidence>
<evidence type="ECO:0000313" key="4">
    <source>
        <dbReference type="Proteomes" id="UP000007329"/>
    </source>
</evidence>
<reference evidence="3 4" key="1">
    <citation type="journal article" date="2007" name="PLoS ONE">
        <title>Molecular analysis of a leprosy immunotherapeutic bacillus provides insights into Mycobacterium evolution.</title>
        <authorList>
            <person name="Ahmed N."/>
            <person name="Saini V."/>
            <person name="Raghuvanshi S."/>
            <person name="Khurana J.P."/>
            <person name="Tyagi A.K."/>
            <person name="Tyagi A.K."/>
            <person name="Hasnain S.E."/>
        </authorList>
    </citation>
    <scope>NUCLEOTIDE SEQUENCE [LARGE SCALE GENOMIC DNA]</scope>
    <source>
        <strain evidence="3">MTCC 9506</strain>
    </source>
</reference>
<evidence type="ECO:0000313" key="3">
    <source>
        <dbReference type="EMBL" id="AFS15006.1"/>
    </source>
</evidence>
<dbReference type="AlphaFoldDB" id="J9WI94"/>
<dbReference type="Proteomes" id="UP000007329">
    <property type="component" value="Chromosome"/>
</dbReference>
<evidence type="ECO:0000259" key="2">
    <source>
        <dbReference type="Pfam" id="PF04679"/>
    </source>
</evidence>
<dbReference type="HOGENOM" id="CLU_3330431_0_0_11"/>
<dbReference type="GO" id="GO:0006281">
    <property type="term" value="P:DNA repair"/>
    <property type="evidence" value="ECO:0007669"/>
    <property type="project" value="InterPro"/>
</dbReference>
<dbReference type="InterPro" id="IPR012340">
    <property type="entry name" value="NA-bd_OB-fold"/>
</dbReference>